<evidence type="ECO:0000256" key="1">
    <source>
        <dbReference type="ARBA" id="ARBA00001933"/>
    </source>
</evidence>
<protein>
    <submittedName>
        <fullName evidence="6">Histidinol-phosphate aminotransferase</fullName>
    </submittedName>
</protein>
<dbReference type="PANTHER" id="PTHR42885:SF2">
    <property type="entry name" value="HISTIDINOL-PHOSPHATE AMINOTRANSFERASE"/>
    <property type="match status" value="1"/>
</dbReference>
<evidence type="ECO:0000256" key="3">
    <source>
        <dbReference type="ARBA" id="ARBA00022679"/>
    </source>
</evidence>
<evidence type="ECO:0000313" key="6">
    <source>
        <dbReference type="EMBL" id="EQD47027.1"/>
    </source>
</evidence>
<proteinExistence type="predicted"/>
<organism evidence="6">
    <name type="scientific">mine drainage metagenome</name>
    <dbReference type="NCBI Taxonomy" id="410659"/>
    <lineage>
        <taxon>unclassified sequences</taxon>
        <taxon>metagenomes</taxon>
        <taxon>ecological metagenomes</taxon>
    </lineage>
</organism>
<feature type="domain" description="Aminotransferase class I/classII large" evidence="5">
    <location>
        <begin position="13"/>
        <end position="322"/>
    </location>
</feature>
<evidence type="ECO:0000256" key="2">
    <source>
        <dbReference type="ARBA" id="ARBA00022576"/>
    </source>
</evidence>
<dbReference type="InterPro" id="IPR015424">
    <property type="entry name" value="PyrdxlP-dep_Trfase"/>
</dbReference>
<comment type="caution">
    <text evidence="6">The sequence shown here is derived from an EMBL/GenBank/DDBJ whole genome shotgun (WGS) entry which is preliminary data.</text>
</comment>
<dbReference type="PROSITE" id="PS00599">
    <property type="entry name" value="AA_TRANSFER_CLASS_2"/>
    <property type="match status" value="1"/>
</dbReference>
<dbReference type="GO" id="GO:0030170">
    <property type="term" value="F:pyridoxal phosphate binding"/>
    <property type="evidence" value="ECO:0007669"/>
    <property type="project" value="InterPro"/>
</dbReference>
<dbReference type="Gene3D" id="3.90.1150.10">
    <property type="entry name" value="Aspartate Aminotransferase, domain 1"/>
    <property type="match status" value="1"/>
</dbReference>
<dbReference type="CDD" id="cd00609">
    <property type="entry name" value="AAT_like"/>
    <property type="match status" value="1"/>
</dbReference>
<dbReference type="PANTHER" id="PTHR42885">
    <property type="entry name" value="HISTIDINOL-PHOSPHATE AMINOTRANSFERASE-RELATED"/>
    <property type="match status" value="1"/>
</dbReference>
<evidence type="ECO:0000256" key="4">
    <source>
        <dbReference type="ARBA" id="ARBA00022898"/>
    </source>
</evidence>
<keyword evidence="2 6" id="KW-0032">Aminotransferase</keyword>
<dbReference type="Gene3D" id="3.40.640.10">
    <property type="entry name" value="Type I PLP-dependent aspartate aminotransferase-like (Major domain)"/>
    <property type="match status" value="1"/>
</dbReference>
<keyword evidence="3 6" id="KW-0808">Transferase</keyword>
<dbReference type="InterPro" id="IPR004839">
    <property type="entry name" value="Aminotransferase_I/II_large"/>
</dbReference>
<evidence type="ECO:0000259" key="5">
    <source>
        <dbReference type="Pfam" id="PF00155"/>
    </source>
</evidence>
<dbReference type="AlphaFoldDB" id="T0ZRC3"/>
<reference evidence="6" key="1">
    <citation type="submission" date="2013-08" db="EMBL/GenBank/DDBJ databases">
        <authorList>
            <person name="Mendez C."/>
            <person name="Richter M."/>
            <person name="Ferrer M."/>
            <person name="Sanchez J."/>
        </authorList>
    </citation>
    <scope>NUCLEOTIDE SEQUENCE</scope>
</reference>
<name>T0ZRC3_9ZZZZ</name>
<comment type="cofactor">
    <cofactor evidence="1">
        <name>pyridoxal 5'-phosphate</name>
        <dbReference type="ChEBI" id="CHEBI:597326"/>
    </cofactor>
</comment>
<dbReference type="InterPro" id="IPR015421">
    <property type="entry name" value="PyrdxlP-dep_Trfase_major"/>
</dbReference>
<dbReference type="Pfam" id="PF00155">
    <property type="entry name" value="Aminotran_1_2"/>
    <property type="match status" value="1"/>
</dbReference>
<gene>
    <name evidence="6" type="ORF">B2A_08618</name>
</gene>
<keyword evidence="4" id="KW-0663">Pyridoxal phosphate</keyword>
<accession>T0ZRC3</accession>
<reference evidence="6" key="2">
    <citation type="journal article" date="2014" name="ISME J.">
        <title>Microbial stratification in low pH oxic and suboxic macroscopic growths along an acid mine drainage.</title>
        <authorList>
            <person name="Mendez-Garcia C."/>
            <person name="Mesa V."/>
            <person name="Sprenger R.R."/>
            <person name="Richter M."/>
            <person name="Diez M.S."/>
            <person name="Solano J."/>
            <person name="Bargiela R."/>
            <person name="Golyshina O.V."/>
            <person name="Manteca A."/>
            <person name="Ramos J.L."/>
            <person name="Gallego J.R."/>
            <person name="Llorente I."/>
            <person name="Martins Dos Santos V.A."/>
            <person name="Jensen O.N."/>
            <person name="Pelaez A.I."/>
            <person name="Sanchez J."/>
            <person name="Ferrer M."/>
        </authorList>
    </citation>
    <scope>NUCLEOTIDE SEQUENCE</scope>
</reference>
<dbReference type="InterPro" id="IPR015422">
    <property type="entry name" value="PyrdxlP-dep_Trfase_small"/>
</dbReference>
<dbReference type="GO" id="GO:0008483">
    <property type="term" value="F:transaminase activity"/>
    <property type="evidence" value="ECO:0007669"/>
    <property type="project" value="UniProtKB-KW"/>
</dbReference>
<dbReference type="EMBL" id="AUZZ01006210">
    <property type="protein sequence ID" value="EQD47027.1"/>
    <property type="molecule type" value="Genomic_DNA"/>
</dbReference>
<sequence>MTKHLKTLRMDYSGAGYQPSPEVRRAIGESIPYLDTYPHEGYDELHRALTRYCKVKQDNILATNGADEAIGLLTTHYGKRVLIPTPTYGEYEYIAKSLDSEITYKGGLTDKDEYRLNYTKRDLDWATLVWVCSPNNPTGTYIRKRDIEWVAQHTKAIVAVDEAYFEYAGKSAINLINKYPNMVVLRTFSKAFSIAGLRLGYIASNRKIISKFSVSKQEYNVNRVARAAGTAALGSLDYYKAKIDETKALRGDFQKFARTAGLWAFDSEARFTLIRFRDRKELDYIYDALARRNILVFKASASEFTGLEGPYIRVAISNREEMLVLESALSEILEEYRH</sequence>
<dbReference type="SUPFAM" id="SSF53383">
    <property type="entry name" value="PLP-dependent transferases"/>
    <property type="match status" value="1"/>
</dbReference>
<dbReference type="InterPro" id="IPR001917">
    <property type="entry name" value="Aminotrans_II_pyridoxalP_BS"/>
</dbReference>